<dbReference type="PANTHER" id="PTHR42944">
    <property type="entry name" value="ADENINE DNA GLYCOSYLASE"/>
    <property type="match status" value="1"/>
</dbReference>
<dbReference type="Gene3D" id="1.10.1670.10">
    <property type="entry name" value="Helix-hairpin-Helix base-excision DNA repair enzymes (C-terminal)"/>
    <property type="match status" value="1"/>
</dbReference>
<keyword evidence="13" id="KW-1185">Reference proteome</keyword>
<proteinExistence type="inferred from homology"/>
<protein>
    <submittedName>
        <fullName evidence="12">A/G-specific adenine glycosylase</fullName>
    </submittedName>
</protein>
<keyword evidence="8" id="KW-0234">DNA repair</keyword>
<sequence>MGAGGAVRVSGTPPVPRGEVPARLLAWWEGHRRHFPWREPGLSPFAVLLAEVLLKRTTATAAARVYPVLLARYPNAHALASAPPGELEVILSGVGLQRQRARGLKEMASYLCANAGGEVPRDLGELLRVPHIGPYTARAVLVFAFGEPLGLVDSNTVRVFQRLFGGTAPQGRGLRAYQGLADSLVPPDRPREYNWAFMDFAALVCRPGAPQCGTCPLGHVCATRTAAPGGSPDQRGLCGGDRPPHGGRDQESGYRD</sequence>
<evidence type="ECO:0000313" key="13">
    <source>
        <dbReference type="Proteomes" id="UP000256329"/>
    </source>
</evidence>
<feature type="compositionally biased region" description="Basic and acidic residues" evidence="10">
    <location>
        <begin position="242"/>
        <end position="256"/>
    </location>
</feature>
<keyword evidence="4" id="KW-0227">DNA damage</keyword>
<dbReference type="GO" id="GO:0032357">
    <property type="term" value="F:oxidized purine DNA binding"/>
    <property type="evidence" value="ECO:0007669"/>
    <property type="project" value="TreeGrafter"/>
</dbReference>
<dbReference type="Pfam" id="PF00730">
    <property type="entry name" value="HhH-GPD"/>
    <property type="match status" value="1"/>
</dbReference>
<dbReference type="AlphaFoldDB" id="A0A3D8P493"/>
<dbReference type="GO" id="GO:0006298">
    <property type="term" value="P:mismatch repair"/>
    <property type="evidence" value="ECO:0007669"/>
    <property type="project" value="TreeGrafter"/>
</dbReference>
<dbReference type="GO" id="GO:0006284">
    <property type="term" value="P:base-excision repair"/>
    <property type="evidence" value="ECO:0007669"/>
    <property type="project" value="InterPro"/>
</dbReference>
<dbReference type="GO" id="GO:0000701">
    <property type="term" value="F:purine-specific mismatch base pair DNA N-glycosylase activity"/>
    <property type="evidence" value="ECO:0007669"/>
    <property type="project" value="TreeGrafter"/>
</dbReference>
<dbReference type="CDD" id="cd00056">
    <property type="entry name" value="ENDO3c"/>
    <property type="match status" value="1"/>
</dbReference>
<evidence type="ECO:0000256" key="4">
    <source>
        <dbReference type="ARBA" id="ARBA00022763"/>
    </source>
</evidence>
<evidence type="ECO:0000256" key="2">
    <source>
        <dbReference type="ARBA" id="ARBA00008343"/>
    </source>
</evidence>
<dbReference type="InterPro" id="IPR044298">
    <property type="entry name" value="MIG/MutY"/>
</dbReference>
<dbReference type="EMBL" id="QSLN01000011">
    <property type="protein sequence ID" value="RDV82326.1"/>
    <property type="molecule type" value="Genomic_DNA"/>
</dbReference>
<keyword evidence="9" id="KW-0326">Glycosidase</keyword>
<comment type="cofactor">
    <cofactor evidence="1">
        <name>[4Fe-4S] cluster</name>
        <dbReference type="ChEBI" id="CHEBI:49883"/>
    </cofactor>
</comment>
<evidence type="ECO:0000259" key="11">
    <source>
        <dbReference type="SMART" id="SM00478"/>
    </source>
</evidence>
<evidence type="ECO:0000256" key="10">
    <source>
        <dbReference type="SAM" id="MobiDB-lite"/>
    </source>
</evidence>
<feature type="domain" description="HhH-GPD" evidence="11">
    <location>
        <begin position="53"/>
        <end position="203"/>
    </location>
</feature>
<dbReference type="InterPro" id="IPR023170">
    <property type="entry name" value="HhH_base_excis_C"/>
</dbReference>
<dbReference type="OrthoDB" id="1722287at2"/>
<keyword evidence="5" id="KW-0378">Hydrolase</keyword>
<dbReference type="Gene3D" id="1.10.340.30">
    <property type="entry name" value="Hypothetical protein, domain 2"/>
    <property type="match status" value="1"/>
</dbReference>
<dbReference type="InterPro" id="IPR011257">
    <property type="entry name" value="DNA_glycosylase"/>
</dbReference>
<organism evidence="12 13">
    <name type="scientific">Ammonifex thiophilus</name>
    <dbReference type="NCBI Taxonomy" id="444093"/>
    <lineage>
        <taxon>Bacteria</taxon>
        <taxon>Bacillati</taxon>
        <taxon>Bacillota</taxon>
        <taxon>Clostridia</taxon>
        <taxon>Thermoanaerobacterales</taxon>
        <taxon>Thermoanaerobacteraceae</taxon>
        <taxon>Ammonifex</taxon>
    </lineage>
</organism>
<dbReference type="GO" id="GO:0035485">
    <property type="term" value="F:adenine/guanine mispair binding"/>
    <property type="evidence" value="ECO:0007669"/>
    <property type="project" value="TreeGrafter"/>
</dbReference>
<evidence type="ECO:0000256" key="7">
    <source>
        <dbReference type="ARBA" id="ARBA00023014"/>
    </source>
</evidence>
<evidence type="ECO:0000256" key="3">
    <source>
        <dbReference type="ARBA" id="ARBA00022723"/>
    </source>
</evidence>
<evidence type="ECO:0000256" key="8">
    <source>
        <dbReference type="ARBA" id="ARBA00023204"/>
    </source>
</evidence>
<dbReference type="InterPro" id="IPR003265">
    <property type="entry name" value="HhH-GPD_domain"/>
</dbReference>
<dbReference type="SMART" id="SM00478">
    <property type="entry name" value="ENDO3c"/>
    <property type="match status" value="1"/>
</dbReference>
<accession>A0A3D8P493</accession>
<reference evidence="12 13" key="1">
    <citation type="submission" date="2018-08" db="EMBL/GenBank/DDBJ databases">
        <title>Form III RuBisCO-mediated autotrophy in Thermodesulfobium bacteria.</title>
        <authorList>
            <person name="Toshchakov S.V."/>
            <person name="Kublanov I.V."/>
            <person name="Frolov E."/>
            <person name="Bonch-Osmolovskaya E.A."/>
            <person name="Tourova T.P."/>
            <person name="Chernych N.A."/>
            <person name="Lebedinsky A.V."/>
        </authorList>
    </citation>
    <scope>NUCLEOTIDE SEQUENCE [LARGE SCALE GENOMIC DNA]</scope>
    <source>
        <strain evidence="12 13">SR</strain>
    </source>
</reference>
<dbReference type="GO" id="GO:0034039">
    <property type="term" value="F:8-oxo-7,8-dihydroguanine DNA N-glycosylase activity"/>
    <property type="evidence" value="ECO:0007669"/>
    <property type="project" value="TreeGrafter"/>
</dbReference>
<gene>
    <name evidence="12" type="ORF">DXX99_07890</name>
</gene>
<comment type="caution">
    <text evidence="12">The sequence shown here is derived from an EMBL/GenBank/DDBJ whole genome shotgun (WGS) entry which is preliminary data.</text>
</comment>
<keyword evidence="6" id="KW-0408">Iron</keyword>
<evidence type="ECO:0000256" key="1">
    <source>
        <dbReference type="ARBA" id="ARBA00001966"/>
    </source>
</evidence>
<comment type="similarity">
    <text evidence="2">Belongs to the Nth/MutY family.</text>
</comment>
<evidence type="ECO:0000256" key="5">
    <source>
        <dbReference type="ARBA" id="ARBA00022801"/>
    </source>
</evidence>
<name>A0A3D8P493_9THEO</name>
<dbReference type="GO" id="GO:0051536">
    <property type="term" value="F:iron-sulfur cluster binding"/>
    <property type="evidence" value="ECO:0007669"/>
    <property type="project" value="UniProtKB-KW"/>
</dbReference>
<keyword evidence="3" id="KW-0479">Metal-binding</keyword>
<dbReference type="SUPFAM" id="SSF48150">
    <property type="entry name" value="DNA-glycosylase"/>
    <property type="match status" value="1"/>
</dbReference>
<evidence type="ECO:0000256" key="6">
    <source>
        <dbReference type="ARBA" id="ARBA00023004"/>
    </source>
</evidence>
<dbReference type="PANTHER" id="PTHR42944:SF1">
    <property type="entry name" value="ADENINE DNA GLYCOSYLASE"/>
    <property type="match status" value="1"/>
</dbReference>
<evidence type="ECO:0000313" key="12">
    <source>
        <dbReference type="EMBL" id="RDV82326.1"/>
    </source>
</evidence>
<feature type="region of interest" description="Disordered" evidence="10">
    <location>
        <begin position="226"/>
        <end position="256"/>
    </location>
</feature>
<dbReference type="Proteomes" id="UP000256329">
    <property type="component" value="Unassembled WGS sequence"/>
</dbReference>
<evidence type="ECO:0000256" key="9">
    <source>
        <dbReference type="ARBA" id="ARBA00023295"/>
    </source>
</evidence>
<dbReference type="GO" id="GO:0046872">
    <property type="term" value="F:metal ion binding"/>
    <property type="evidence" value="ECO:0007669"/>
    <property type="project" value="UniProtKB-KW"/>
</dbReference>
<keyword evidence="7" id="KW-0411">Iron-sulfur</keyword>